<name>A0A8X6QWV1_NEPPI</name>
<gene>
    <name evidence="1" type="ORF">NPIL_619741</name>
</gene>
<accession>A0A8X6QWV1</accession>
<dbReference type="AlphaFoldDB" id="A0A8X6QWV1"/>
<evidence type="ECO:0000313" key="1">
    <source>
        <dbReference type="EMBL" id="GFU49106.1"/>
    </source>
</evidence>
<dbReference type="Proteomes" id="UP000887013">
    <property type="component" value="Unassembled WGS sequence"/>
</dbReference>
<organism evidence="1 2">
    <name type="scientific">Nephila pilipes</name>
    <name type="common">Giant wood spider</name>
    <name type="synonym">Nephila maculata</name>
    <dbReference type="NCBI Taxonomy" id="299642"/>
    <lineage>
        <taxon>Eukaryota</taxon>
        <taxon>Metazoa</taxon>
        <taxon>Ecdysozoa</taxon>
        <taxon>Arthropoda</taxon>
        <taxon>Chelicerata</taxon>
        <taxon>Arachnida</taxon>
        <taxon>Araneae</taxon>
        <taxon>Araneomorphae</taxon>
        <taxon>Entelegynae</taxon>
        <taxon>Araneoidea</taxon>
        <taxon>Nephilidae</taxon>
        <taxon>Nephila</taxon>
    </lineage>
</organism>
<evidence type="ECO:0000313" key="2">
    <source>
        <dbReference type="Proteomes" id="UP000887013"/>
    </source>
</evidence>
<proteinExistence type="predicted"/>
<protein>
    <submittedName>
        <fullName evidence="1">Uncharacterized protein</fullName>
    </submittedName>
</protein>
<dbReference type="EMBL" id="BMAW01037581">
    <property type="protein sequence ID" value="GFU49106.1"/>
    <property type="molecule type" value="Genomic_DNA"/>
</dbReference>
<sequence length="130" mass="15227">MRAEVVYHKYTVVCVSRLAEVRMRCFEEERWKRSICWAKEKEKSNFLVHQRKSYFSPVSEIPRCDPGFQTYFHINNTKEISCAKINKCIPLTGRHSVSSSFLINLSSFNNLINLYITSNSVVHKIISKPH</sequence>
<reference evidence="1" key="1">
    <citation type="submission" date="2020-08" db="EMBL/GenBank/DDBJ databases">
        <title>Multicomponent nature underlies the extraordinary mechanical properties of spider dragline silk.</title>
        <authorList>
            <person name="Kono N."/>
            <person name="Nakamura H."/>
            <person name="Mori M."/>
            <person name="Yoshida Y."/>
            <person name="Ohtoshi R."/>
            <person name="Malay A.D."/>
            <person name="Moran D.A.P."/>
            <person name="Tomita M."/>
            <person name="Numata K."/>
            <person name="Arakawa K."/>
        </authorList>
    </citation>
    <scope>NUCLEOTIDE SEQUENCE</scope>
</reference>
<comment type="caution">
    <text evidence="1">The sequence shown here is derived from an EMBL/GenBank/DDBJ whole genome shotgun (WGS) entry which is preliminary data.</text>
</comment>
<keyword evidence="2" id="KW-1185">Reference proteome</keyword>